<dbReference type="EMBL" id="GL377306">
    <property type="protein sequence ID" value="EFI97315.1"/>
    <property type="molecule type" value="Genomic_DNA"/>
</dbReference>
<dbReference type="AlphaFoldDB" id="D8Q4Y5"/>
<dbReference type="VEuPathDB" id="FungiDB:SCHCODRAFT_02291440"/>
<protein>
    <submittedName>
        <fullName evidence="3">Expressed protein</fullName>
    </submittedName>
</protein>
<dbReference type="HOGENOM" id="CLU_1696507_0_0_1"/>
<proteinExistence type="predicted"/>
<name>D8Q4Y5_SCHCM</name>
<feature type="region of interest" description="Disordered" evidence="1">
    <location>
        <begin position="1"/>
        <end position="22"/>
    </location>
</feature>
<sequence length="155" mass="16862">MTEANPADLRRGNGRNSNEVAVAPRSAPDANLTLVVPLCPRTPFLSLARSAFLVALTFLTAAFALAVFNSAARSSDLFLSFSAFLVASSARHRRFASALSSISRTVRRSSCTIVTCAAVWPNMEKVQETKLRTRRHGSERTNENMMSCLLLIAES</sequence>
<keyword evidence="2" id="KW-1133">Transmembrane helix</keyword>
<evidence type="ECO:0000256" key="1">
    <source>
        <dbReference type="SAM" id="MobiDB-lite"/>
    </source>
</evidence>
<evidence type="ECO:0000313" key="4">
    <source>
        <dbReference type="Proteomes" id="UP000007431"/>
    </source>
</evidence>
<keyword evidence="2" id="KW-0472">Membrane</keyword>
<feature type="transmembrane region" description="Helical" evidence="2">
    <location>
        <begin position="51"/>
        <end position="72"/>
    </location>
</feature>
<accession>D8Q4Y5</accession>
<gene>
    <name evidence="3" type="ORF">SCHCODRAFT_11240</name>
</gene>
<reference evidence="3 4" key="1">
    <citation type="journal article" date="2010" name="Nat. Biotechnol.">
        <title>Genome sequence of the model mushroom Schizophyllum commune.</title>
        <authorList>
            <person name="Ohm R.A."/>
            <person name="de Jong J.F."/>
            <person name="Lugones L.G."/>
            <person name="Aerts A."/>
            <person name="Kothe E."/>
            <person name="Stajich J.E."/>
            <person name="de Vries R.P."/>
            <person name="Record E."/>
            <person name="Levasseur A."/>
            <person name="Baker S.E."/>
            <person name="Bartholomew K.A."/>
            <person name="Coutinho P.M."/>
            <person name="Erdmann S."/>
            <person name="Fowler T.J."/>
            <person name="Gathman A.C."/>
            <person name="Lombard V."/>
            <person name="Henrissat B."/>
            <person name="Knabe N."/>
            <person name="Kuees U."/>
            <person name="Lilly W.W."/>
            <person name="Lindquist E."/>
            <person name="Lucas S."/>
            <person name="Magnuson J.K."/>
            <person name="Piumi F."/>
            <person name="Raudaskoski M."/>
            <person name="Salamov A."/>
            <person name="Schmutz J."/>
            <person name="Schwarze F.W.M.R."/>
            <person name="vanKuyk P.A."/>
            <person name="Horton J.S."/>
            <person name="Grigoriev I.V."/>
            <person name="Woesten H.A.B."/>
        </authorList>
    </citation>
    <scope>NUCLEOTIDE SEQUENCE [LARGE SCALE GENOMIC DNA]</scope>
    <source>
        <strain evidence="4">H4-8 / FGSC 9210</strain>
    </source>
</reference>
<keyword evidence="4" id="KW-1185">Reference proteome</keyword>
<evidence type="ECO:0000256" key="2">
    <source>
        <dbReference type="SAM" id="Phobius"/>
    </source>
</evidence>
<dbReference type="InParanoid" id="D8Q4Y5"/>
<organism evidence="4">
    <name type="scientific">Schizophyllum commune (strain H4-8 / FGSC 9210)</name>
    <name type="common">Split gill fungus</name>
    <dbReference type="NCBI Taxonomy" id="578458"/>
    <lineage>
        <taxon>Eukaryota</taxon>
        <taxon>Fungi</taxon>
        <taxon>Dikarya</taxon>
        <taxon>Basidiomycota</taxon>
        <taxon>Agaricomycotina</taxon>
        <taxon>Agaricomycetes</taxon>
        <taxon>Agaricomycetidae</taxon>
        <taxon>Agaricales</taxon>
        <taxon>Schizophyllaceae</taxon>
        <taxon>Schizophyllum</taxon>
    </lineage>
</organism>
<evidence type="ECO:0000313" key="3">
    <source>
        <dbReference type="EMBL" id="EFI97315.1"/>
    </source>
</evidence>
<keyword evidence="2" id="KW-0812">Transmembrane</keyword>
<dbReference type="Proteomes" id="UP000007431">
    <property type="component" value="Unassembled WGS sequence"/>
</dbReference>